<organism evidence="1 2">
    <name type="scientific">Gossypium australe</name>
    <dbReference type="NCBI Taxonomy" id="47621"/>
    <lineage>
        <taxon>Eukaryota</taxon>
        <taxon>Viridiplantae</taxon>
        <taxon>Streptophyta</taxon>
        <taxon>Embryophyta</taxon>
        <taxon>Tracheophyta</taxon>
        <taxon>Spermatophyta</taxon>
        <taxon>Magnoliopsida</taxon>
        <taxon>eudicotyledons</taxon>
        <taxon>Gunneridae</taxon>
        <taxon>Pentapetalae</taxon>
        <taxon>rosids</taxon>
        <taxon>malvids</taxon>
        <taxon>Malvales</taxon>
        <taxon>Malvaceae</taxon>
        <taxon>Malvoideae</taxon>
        <taxon>Gossypium</taxon>
    </lineage>
</organism>
<keyword evidence="1" id="KW-0548">Nucleotidyltransferase</keyword>
<dbReference type="AlphaFoldDB" id="A0A5B6WET8"/>
<name>A0A5B6WET8_9ROSI</name>
<dbReference type="OrthoDB" id="1001780at2759"/>
<keyword evidence="1" id="KW-0808">Transferase</keyword>
<dbReference type="EMBL" id="SMMG02000003">
    <property type="protein sequence ID" value="KAA3479804.1"/>
    <property type="molecule type" value="Genomic_DNA"/>
</dbReference>
<comment type="caution">
    <text evidence="1">The sequence shown here is derived from an EMBL/GenBank/DDBJ whole genome shotgun (WGS) entry which is preliminary data.</text>
</comment>
<reference evidence="2" key="1">
    <citation type="journal article" date="2019" name="Plant Biotechnol. J.">
        <title>Genome sequencing of the Australian wild diploid species Gossypium australe highlights disease resistance and delayed gland morphogenesis.</title>
        <authorList>
            <person name="Cai Y."/>
            <person name="Cai X."/>
            <person name="Wang Q."/>
            <person name="Wang P."/>
            <person name="Zhang Y."/>
            <person name="Cai C."/>
            <person name="Xu Y."/>
            <person name="Wang K."/>
            <person name="Zhou Z."/>
            <person name="Wang C."/>
            <person name="Geng S."/>
            <person name="Li B."/>
            <person name="Dong Q."/>
            <person name="Hou Y."/>
            <person name="Wang H."/>
            <person name="Ai P."/>
            <person name="Liu Z."/>
            <person name="Yi F."/>
            <person name="Sun M."/>
            <person name="An G."/>
            <person name="Cheng J."/>
            <person name="Zhang Y."/>
            <person name="Shi Q."/>
            <person name="Xie Y."/>
            <person name="Shi X."/>
            <person name="Chang Y."/>
            <person name="Huang F."/>
            <person name="Chen Y."/>
            <person name="Hong S."/>
            <person name="Mi L."/>
            <person name="Sun Q."/>
            <person name="Zhang L."/>
            <person name="Zhou B."/>
            <person name="Peng R."/>
            <person name="Zhang X."/>
            <person name="Liu F."/>
        </authorList>
    </citation>
    <scope>NUCLEOTIDE SEQUENCE [LARGE SCALE GENOMIC DNA]</scope>
    <source>
        <strain evidence="2">cv. PA1801</strain>
    </source>
</reference>
<dbReference type="GO" id="GO:0003964">
    <property type="term" value="F:RNA-directed DNA polymerase activity"/>
    <property type="evidence" value="ECO:0007669"/>
    <property type="project" value="UniProtKB-KW"/>
</dbReference>
<keyword evidence="1" id="KW-0695">RNA-directed DNA polymerase</keyword>
<dbReference type="Proteomes" id="UP000325315">
    <property type="component" value="Unassembled WGS sequence"/>
</dbReference>
<protein>
    <submittedName>
        <fullName evidence="1">Reverse transcriptase</fullName>
    </submittedName>
</protein>
<evidence type="ECO:0000313" key="1">
    <source>
        <dbReference type="EMBL" id="KAA3479804.1"/>
    </source>
</evidence>
<proteinExistence type="predicted"/>
<sequence>MFNKALLPKQGWKLITNPTGLLAQVFTPPLTDEAFEAPETFWKKVLGGGSGMWLAYPGEKMIKGQNINWRYTVVVDFIDEDLRCWNFNTLNKLFSEEQVKQIVPIPLVNSSQPNVLAGRGDKSRIYTARSSYRWRLTE</sequence>
<accession>A0A5B6WET8</accession>
<gene>
    <name evidence="1" type="ORF">EPI10_020286</name>
</gene>
<keyword evidence="2" id="KW-1185">Reference proteome</keyword>
<evidence type="ECO:0000313" key="2">
    <source>
        <dbReference type="Proteomes" id="UP000325315"/>
    </source>
</evidence>